<reference evidence="9 10" key="1">
    <citation type="submission" date="2016-10" db="EMBL/GenBank/DDBJ databases">
        <authorList>
            <person name="de Groot N.N."/>
        </authorList>
    </citation>
    <scope>NUCLEOTIDE SEQUENCE [LARGE SCALE GENOMIC DNA]</scope>
    <source>
        <strain evidence="9 10">CGMCC 1.6502</strain>
    </source>
</reference>
<dbReference type="InterPro" id="IPR037185">
    <property type="entry name" value="EmrE-like"/>
</dbReference>
<keyword evidence="5 8" id="KW-1133">Transmembrane helix</keyword>
<comment type="similarity">
    <text evidence="7">Belongs to the drug/metabolite transporter (DMT) superfamily. Small multidrug resistance (SMR) (TC 2.A.7.1) family.</text>
</comment>
<accession>A0A1G9ATS3</accession>
<dbReference type="SUPFAM" id="SSF103481">
    <property type="entry name" value="Multidrug resistance efflux transporter EmrE"/>
    <property type="match status" value="1"/>
</dbReference>
<dbReference type="RefSeq" id="WP_093215129.1">
    <property type="nucleotide sequence ID" value="NZ_FNFL01000004.1"/>
</dbReference>
<dbReference type="EMBL" id="FNFL01000004">
    <property type="protein sequence ID" value="SDK29965.1"/>
    <property type="molecule type" value="Genomic_DNA"/>
</dbReference>
<dbReference type="InterPro" id="IPR045324">
    <property type="entry name" value="Small_multidrug_res"/>
</dbReference>
<sequence>MAYLLLAAAIVCEIVGSSMLKMSAGFSNLIPGLGAIAGYGLSFYFLALALKDLPMGLTYALWAGIGTVLTVAIGVIFWKEHFSLQMLVGVSAIVIGVVVLNMPTGA</sequence>
<gene>
    <name evidence="9" type="ORF">SAMN05216243_2686</name>
</gene>
<dbReference type="GO" id="GO:0022857">
    <property type="term" value="F:transmembrane transporter activity"/>
    <property type="evidence" value="ECO:0007669"/>
    <property type="project" value="InterPro"/>
</dbReference>
<protein>
    <submittedName>
        <fullName evidence="9">Small multidrug resistance pump/multidrug resistance protein EbrA</fullName>
    </submittedName>
</protein>
<dbReference type="GO" id="GO:0005886">
    <property type="term" value="C:plasma membrane"/>
    <property type="evidence" value="ECO:0007669"/>
    <property type="project" value="UniProtKB-SubCell"/>
</dbReference>
<evidence type="ECO:0000256" key="6">
    <source>
        <dbReference type="ARBA" id="ARBA00023136"/>
    </source>
</evidence>
<dbReference type="STRING" id="407036.SAMN05216243_2686"/>
<name>A0A1G9ATS3_9BACI</name>
<feature type="transmembrane region" description="Helical" evidence="8">
    <location>
        <begin position="84"/>
        <end position="102"/>
    </location>
</feature>
<evidence type="ECO:0000256" key="7">
    <source>
        <dbReference type="RuleBase" id="RU003942"/>
    </source>
</evidence>
<dbReference type="OrthoDB" id="21828at2"/>
<dbReference type="InterPro" id="IPR000390">
    <property type="entry name" value="Small_drug/metabolite_transptr"/>
</dbReference>
<dbReference type="PANTHER" id="PTHR30561">
    <property type="entry name" value="SMR FAMILY PROTON-DEPENDENT DRUG EFFLUX TRANSPORTER SUGE"/>
    <property type="match status" value="1"/>
</dbReference>
<keyword evidence="4 7" id="KW-0812">Transmembrane</keyword>
<keyword evidence="6 8" id="KW-0472">Membrane</keyword>
<comment type="subcellular location">
    <subcellularLocation>
        <location evidence="1 7">Cell membrane</location>
        <topology evidence="1 7">Multi-pass membrane protein</topology>
    </subcellularLocation>
</comment>
<feature type="transmembrane region" description="Helical" evidence="8">
    <location>
        <begin position="26"/>
        <end position="47"/>
    </location>
</feature>
<dbReference type="Proteomes" id="UP000198694">
    <property type="component" value="Unassembled WGS sequence"/>
</dbReference>
<dbReference type="AlphaFoldDB" id="A0A1G9ATS3"/>
<proteinExistence type="inferred from homology"/>
<evidence type="ECO:0000256" key="2">
    <source>
        <dbReference type="ARBA" id="ARBA00022448"/>
    </source>
</evidence>
<evidence type="ECO:0000256" key="5">
    <source>
        <dbReference type="ARBA" id="ARBA00022989"/>
    </source>
</evidence>
<keyword evidence="2" id="KW-0813">Transport</keyword>
<evidence type="ECO:0000256" key="8">
    <source>
        <dbReference type="SAM" id="Phobius"/>
    </source>
</evidence>
<keyword evidence="10" id="KW-1185">Reference proteome</keyword>
<dbReference type="Pfam" id="PF00893">
    <property type="entry name" value="Multi_Drug_Res"/>
    <property type="match status" value="1"/>
</dbReference>
<organism evidence="9 10">
    <name type="scientific">Sediminibacillus albus</name>
    <dbReference type="NCBI Taxonomy" id="407036"/>
    <lineage>
        <taxon>Bacteria</taxon>
        <taxon>Bacillati</taxon>
        <taxon>Bacillota</taxon>
        <taxon>Bacilli</taxon>
        <taxon>Bacillales</taxon>
        <taxon>Bacillaceae</taxon>
        <taxon>Sediminibacillus</taxon>
    </lineage>
</organism>
<dbReference type="FunFam" id="1.10.3730.20:FF:000001">
    <property type="entry name" value="Quaternary ammonium compound resistance transporter SugE"/>
    <property type="match status" value="1"/>
</dbReference>
<evidence type="ECO:0000256" key="4">
    <source>
        <dbReference type="ARBA" id="ARBA00022692"/>
    </source>
</evidence>
<dbReference type="PANTHER" id="PTHR30561:SF1">
    <property type="entry name" value="MULTIDRUG TRANSPORTER EMRE"/>
    <property type="match status" value="1"/>
</dbReference>
<evidence type="ECO:0000256" key="3">
    <source>
        <dbReference type="ARBA" id="ARBA00022475"/>
    </source>
</evidence>
<evidence type="ECO:0000256" key="1">
    <source>
        <dbReference type="ARBA" id="ARBA00004651"/>
    </source>
</evidence>
<feature type="transmembrane region" description="Helical" evidence="8">
    <location>
        <begin position="59"/>
        <end position="78"/>
    </location>
</feature>
<dbReference type="Gene3D" id="1.10.3730.20">
    <property type="match status" value="1"/>
</dbReference>
<evidence type="ECO:0000313" key="10">
    <source>
        <dbReference type="Proteomes" id="UP000198694"/>
    </source>
</evidence>
<evidence type="ECO:0000313" key="9">
    <source>
        <dbReference type="EMBL" id="SDK29965.1"/>
    </source>
</evidence>
<keyword evidence="3" id="KW-1003">Cell membrane</keyword>